<dbReference type="PROSITE" id="PS51645">
    <property type="entry name" value="PHR_CRY_ALPHA_BETA"/>
    <property type="match status" value="1"/>
</dbReference>
<dbReference type="InterPro" id="IPR036134">
    <property type="entry name" value="Crypto/Photolyase_FAD-like_sf"/>
</dbReference>
<dbReference type="GO" id="GO:0003677">
    <property type="term" value="F:DNA binding"/>
    <property type="evidence" value="ECO:0007669"/>
    <property type="project" value="TreeGrafter"/>
</dbReference>
<dbReference type="Proteomes" id="UP000257323">
    <property type="component" value="Unassembled WGS sequence"/>
</dbReference>
<dbReference type="InterPro" id="IPR036155">
    <property type="entry name" value="Crypto/Photolyase_N_sf"/>
</dbReference>
<gene>
    <name evidence="8" type="ORF">OP8BY_0366</name>
</gene>
<accession>A0A3E2BLJ4</accession>
<protein>
    <submittedName>
        <fullName evidence="8">Deoxyribodipyrimidine photolyase</fullName>
    </submittedName>
</protein>
<proteinExistence type="inferred from homology"/>
<sequence>MRAIFWFKRDLRLRDNRGLYELSSLPAEIIPIFILDERLLSSLDGPASRTGFLLAALERLEAELRARGSRLYCFYGQPEEVLARLIAQLKPEALYTNRSYSWSGEKVQKKVEALCRKTGVEFRDFNDSLLVSPEKIEARKVFSPFFRLWSSALRSEDLSVKPEPSPLKTPVLRLPTLAETASLITHEPNGYWRPDYAGRRLRQYDFRGYDEGRNRLDQDGTSRLSVAIRFGLVSIREVLAAARKRLQVDSQFVKELAWREFWYHIRHHFPWTEKLEFQEKRRGLKWLNRDEDIRAVEEARTGYPVIDAAINQLKQEGWMHNRARLIVASFLTKDLLIDWRIGEKLFKKYLLDYDEVVNTGNWQWSASVGADPRPLRMFNPQLQSEKYDPECRYIKKYVPELKRVDCRAILALDLPDYHPPIVDHRSAAIRVKQVYLR</sequence>
<dbReference type="GO" id="GO:0009416">
    <property type="term" value="P:response to light stimulus"/>
    <property type="evidence" value="ECO:0007669"/>
    <property type="project" value="TreeGrafter"/>
</dbReference>
<evidence type="ECO:0000313" key="9">
    <source>
        <dbReference type="Proteomes" id="UP000257323"/>
    </source>
</evidence>
<dbReference type="PROSITE" id="PS00691">
    <property type="entry name" value="DNA_PHOTOLYASES_1_2"/>
    <property type="match status" value="1"/>
</dbReference>
<dbReference type="InterPro" id="IPR018394">
    <property type="entry name" value="DNA_photolyase_1_CS_C"/>
</dbReference>
<comment type="caution">
    <text evidence="8">The sequence shown here is derived from an EMBL/GenBank/DDBJ whole genome shotgun (WGS) entry which is preliminary data.</text>
</comment>
<dbReference type="PANTHER" id="PTHR11455:SF9">
    <property type="entry name" value="CRYPTOCHROME CIRCADIAN CLOCK 5 ISOFORM X1"/>
    <property type="match status" value="1"/>
</dbReference>
<dbReference type="SUPFAM" id="SSF52425">
    <property type="entry name" value="Cryptochrome/photolyase, N-terminal domain"/>
    <property type="match status" value="1"/>
</dbReference>
<dbReference type="InterPro" id="IPR005101">
    <property type="entry name" value="Cryptochr/Photolyase_FAD-bd"/>
</dbReference>
<dbReference type="Gene3D" id="1.10.579.10">
    <property type="entry name" value="DNA Cyclobutane Dipyrimidine Photolyase, subunit A, domain 3"/>
    <property type="match status" value="1"/>
</dbReference>
<feature type="domain" description="Photolyase/cryptochrome alpha/beta" evidence="7">
    <location>
        <begin position="1"/>
        <end position="130"/>
    </location>
</feature>
<dbReference type="Gene3D" id="3.40.50.620">
    <property type="entry name" value="HUPs"/>
    <property type="match status" value="1"/>
</dbReference>
<keyword evidence="2 4" id="KW-0274">FAD</keyword>
<dbReference type="PANTHER" id="PTHR11455">
    <property type="entry name" value="CRYPTOCHROME"/>
    <property type="match status" value="1"/>
</dbReference>
<dbReference type="Pfam" id="PF03441">
    <property type="entry name" value="FAD_binding_7"/>
    <property type="match status" value="1"/>
</dbReference>
<evidence type="ECO:0000256" key="5">
    <source>
        <dbReference type="PIRSR" id="PIRSR602081-2"/>
    </source>
</evidence>
<feature type="site" description="Electron transfer via tryptophanyl radical" evidence="5">
    <location>
        <position position="362"/>
    </location>
</feature>
<dbReference type="AlphaFoldDB" id="A0A3E2BLJ4"/>
<name>A0A3E2BLJ4_9BACT</name>
<dbReference type="GO" id="GO:0071949">
    <property type="term" value="F:FAD binding"/>
    <property type="evidence" value="ECO:0007669"/>
    <property type="project" value="TreeGrafter"/>
</dbReference>
<feature type="site" description="Electron transfer via tryptophanyl radical" evidence="5">
    <location>
        <position position="339"/>
    </location>
</feature>
<dbReference type="GO" id="GO:0003904">
    <property type="term" value="F:deoxyribodipyrimidine photo-lyase activity"/>
    <property type="evidence" value="ECO:0007669"/>
    <property type="project" value="TreeGrafter"/>
</dbReference>
<dbReference type="GO" id="GO:0006950">
    <property type="term" value="P:response to stress"/>
    <property type="evidence" value="ECO:0007669"/>
    <property type="project" value="UniProtKB-ARBA"/>
</dbReference>
<evidence type="ECO:0000313" key="8">
    <source>
        <dbReference type="EMBL" id="RFT15476.1"/>
    </source>
</evidence>
<dbReference type="Pfam" id="PF00875">
    <property type="entry name" value="DNA_photolyase"/>
    <property type="match status" value="1"/>
</dbReference>
<organism evidence="8 9">
    <name type="scientific">Candidatus Saccharicenans subterraneus</name>
    <dbReference type="NCBI Taxonomy" id="2508984"/>
    <lineage>
        <taxon>Bacteria</taxon>
        <taxon>Candidatus Aminicenantota</taxon>
        <taxon>Candidatus Aminicenantia</taxon>
        <taxon>Candidatus Aminicenantales</taxon>
        <taxon>Candidatus Saccharicenantaceae</taxon>
        <taxon>Candidatus Saccharicenans</taxon>
    </lineage>
</organism>
<evidence type="ECO:0000256" key="4">
    <source>
        <dbReference type="PIRSR" id="PIRSR602081-1"/>
    </source>
</evidence>
<keyword evidence="3 6" id="KW-0157">Chromophore</keyword>
<evidence type="ECO:0000259" key="7">
    <source>
        <dbReference type="PROSITE" id="PS51645"/>
    </source>
</evidence>
<dbReference type="InterPro" id="IPR006050">
    <property type="entry name" value="DNA_photolyase_N"/>
</dbReference>
<comment type="cofactor">
    <cofactor evidence="4">
        <name>FAD</name>
        <dbReference type="ChEBI" id="CHEBI:57692"/>
    </cofactor>
    <text evidence="4">Binds 1 FAD per subunit.</text>
</comment>
<evidence type="ECO:0000256" key="3">
    <source>
        <dbReference type="ARBA" id="ARBA00022991"/>
    </source>
</evidence>
<feature type="binding site" evidence="4">
    <location>
        <position position="209"/>
    </location>
    <ligand>
        <name>FAD</name>
        <dbReference type="ChEBI" id="CHEBI:57692"/>
    </ligand>
</feature>
<feature type="binding site" evidence="4">
    <location>
        <begin position="352"/>
        <end position="354"/>
    </location>
    <ligand>
        <name>FAD</name>
        <dbReference type="ChEBI" id="CHEBI:57692"/>
    </ligand>
</feature>
<dbReference type="EMBL" id="QUAH01000009">
    <property type="protein sequence ID" value="RFT15476.1"/>
    <property type="molecule type" value="Genomic_DNA"/>
</dbReference>
<feature type="binding site" evidence="4">
    <location>
        <begin position="221"/>
        <end position="225"/>
    </location>
    <ligand>
        <name>FAD</name>
        <dbReference type="ChEBI" id="CHEBI:57692"/>
    </ligand>
</feature>
<evidence type="ECO:0000256" key="2">
    <source>
        <dbReference type="ARBA" id="ARBA00022827"/>
    </source>
</evidence>
<evidence type="ECO:0000256" key="1">
    <source>
        <dbReference type="ARBA" id="ARBA00022630"/>
    </source>
</evidence>
<keyword evidence="1 4" id="KW-0285">Flavoprotein</keyword>
<dbReference type="Gene3D" id="1.25.40.80">
    <property type="match status" value="1"/>
</dbReference>
<dbReference type="InterPro" id="IPR002081">
    <property type="entry name" value="Cryptochrome/DNA_photolyase_1"/>
</dbReference>
<feature type="site" description="Electron transfer via tryptophanyl radical" evidence="5">
    <location>
        <position position="286"/>
    </location>
</feature>
<reference evidence="8 9" key="1">
    <citation type="submission" date="2018-08" db="EMBL/GenBank/DDBJ databases">
        <title>Genome analysis of the thermophilic bacterium of the candidate phylum Aminicenantes from deep subsurface aquifer revealed its physiology and ecological role.</title>
        <authorList>
            <person name="Kadnikov V.V."/>
            <person name="Mardanov A.V."/>
            <person name="Beletsky A.V."/>
            <person name="Karnachuk O.V."/>
            <person name="Ravin N.V."/>
        </authorList>
    </citation>
    <scope>NUCLEOTIDE SEQUENCE [LARGE SCALE GENOMIC DNA]</scope>
    <source>
        <strain evidence="8">BY38</strain>
    </source>
</reference>
<dbReference type="GO" id="GO:0006139">
    <property type="term" value="P:nucleobase-containing compound metabolic process"/>
    <property type="evidence" value="ECO:0007669"/>
    <property type="project" value="UniProtKB-ARBA"/>
</dbReference>
<feature type="binding site" evidence="4">
    <location>
        <position position="252"/>
    </location>
    <ligand>
        <name>FAD</name>
        <dbReference type="ChEBI" id="CHEBI:57692"/>
    </ligand>
</feature>
<keyword evidence="8" id="KW-0456">Lyase</keyword>
<dbReference type="InterPro" id="IPR014729">
    <property type="entry name" value="Rossmann-like_a/b/a_fold"/>
</dbReference>
<dbReference type="SUPFAM" id="SSF48173">
    <property type="entry name" value="Cryptochrome/photolyase FAD-binding domain"/>
    <property type="match status" value="1"/>
</dbReference>
<comment type="similarity">
    <text evidence="6">Belongs to the DNA photolyase family.</text>
</comment>
<evidence type="ECO:0000256" key="6">
    <source>
        <dbReference type="RuleBase" id="RU004182"/>
    </source>
</evidence>
<dbReference type="PRINTS" id="PR00147">
    <property type="entry name" value="DNAPHOTLYASE"/>
</dbReference>